<sequence>MSSWVVPVLPPPVPLTTASITHWPREPSTYVTPAPAPAPAPAPVPVPAVVSLPVANVGTVDSSTGEERVVKVTEEVDVSQNCSSVPLVYPPFPTQQQKQRVVPFGSVGIPIAFAAPDRVSLGAITFTMPRQLPPPYIVFGGARYDHVPPPRKTRKVADSNGTCERTDVVRRTNLEHISEQLKLASTYLHLNPSRQPLQSSSQEEELRNDVDVKTLVTPSYSEEGVFSSKNIWTVAYSKSVKVLHDFIKDLDRDAINAKGYVLYNRRHYGIKKCGEKFVLGLGQKATPLQFAAVAGHLDSVVLLLHCGSQDDSAPHLIEILGDDVMKVIKSLRPGNRMKRETHRSRSQVEHTAKTATLIQLKAEEIVPPTIV</sequence>
<dbReference type="AlphaFoldDB" id="A0A1X0NL62"/>
<dbReference type="VEuPathDB" id="TriTrypDB:TM35_000341240"/>
<evidence type="ECO:0000313" key="2">
    <source>
        <dbReference type="Proteomes" id="UP000192257"/>
    </source>
</evidence>
<dbReference type="GeneID" id="39988802"/>
<proteinExistence type="predicted"/>
<dbReference type="Proteomes" id="UP000192257">
    <property type="component" value="Unassembled WGS sequence"/>
</dbReference>
<gene>
    <name evidence="1" type="ORF">TM35_000341240</name>
</gene>
<protein>
    <submittedName>
        <fullName evidence="1">Calphotin-like protein</fullName>
    </submittedName>
</protein>
<dbReference type="OrthoDB" id="250537at2759"/>
<dbReference type="RefSeq" id="XP_028879578.1">
    <property type="nucleotide sequence ID" value="XM_029029022.1"/>
</dbReference>
<dbReference type="EMBL" id="NBCO01000034">
    <property type="protein sequence ID" value="ORC85512.1"/>
    <property type="molecule type" value="Genomic_DNA"/>
</dbReference>
<name>A0A1X0NL62_9TRYP</name>
<evidence type="ECO:0000313" key="1">
    <source>
        <dbReference type="EMBL" id="ORC85512.1"/>
    </source>
</evidence>
<keyword evidence="2" id="KW-1185">Reference proteome</keyword>
<reference evidence="1 2" key="1">
    <citation type="submission" date="2017-03" db="EMBL/GenBank/DDBJ databases">
        <title>An alternative strategy for trypanosome survival in the mammalian bloodstream revealed through genome and transcriptome analysis of the ubiquitous bovine parasite Trypanosoma (Megatrypanum) theileri.</title>
        <authorList>
            <person name="Kelly S."/>
            <person name="Ivens A."/>
            <person name="Mott A."/>
            <person name="O'Neill E."/>
            <person name="Emms D."/>
            <person name="Macleod O."/>
            <person name="Voorheis P."/>
            <person name="Matthews J."/>
            <person name="Matthews K."/>
            <person name="Carrington M."/>
        </authorList>
    </citation>
    <scope>NUCLEOTIDE SEQUENCE [LARGE SCALE GENOMIC DNA]</scope>
    <source>
        <strain evidence="1">Edinburgh</strain>
    </source>
</reference>
<comment type="caution">
    <text evidence="1">The sequence shown here is derived from an EMBL/GenBank/DDBJ whole genome shotgun (WGS) entry which is preliminary data.</text>
</comment>
<organism evidence="1 2">
    <name type="scientific">Trypanosoma theileri</name>
    <dbReference type="NCBI Taxonomy" id="67003"/>
    <lineage>
        <taxon>Eukaryota</taxon>
        <taxon>Discoba</taxon>
        <taxon>Euglenozoa</taxon>
        <taxon>Kinetoplastea</taxon>
        <taxon>Metakinetoplastina</taxon>
        <taxon>Trypanosomatida</taxon>
        <taxon>Trypanosomatidae</taxon>
        <taxon>Trypanosoma</taxon>
    </lineage>
</organism>
<accession>A0A1X0NL62</accession>